<reference evidence="1 2" key="1">
    <citation type="submission" date="2013-11" db="EMBL/GenBank/DDBJ databases">
        <title>The Genome Sequence of Phytophthora parasitica P1569.</title>
        <authorList>
            <consortium name="The Broad Institute Genomics Platform"/>
            <person name="Russ C."/>
            <person name="Tyler B."/>
            <person name="Panabieres F."/>
            <person name="Shan W."/>
            <person name="Tripathy S."/>
            <person name="Grunwald N."/>
            <person name="Machado M."/>
            <person name="Johnson C.S."/>
            <person name="Arredondo F."/>
            <person name="Hong C."/>
            <person name="Coffey M."/>
            <person name="Young S.K."/>
            <person name="Zeng Q."/>
            <person name="Gargeya S."/>
            <person name="Fitzgerald M."/>
            <person name="Abouelleil A."/>
            <person name="Alvarado L."/>
            <person name="Chapman S.B."/>
            <person name="Gainer-Dewar J."/>
            <person name="Goldberg J."/>
            <person name="Griggs A."/>
            <person name="Gujja S."/>
            <person name="Hansen M."/>
            <person name="Howarth C."/>
            <person name="Imamovic A."/>
            <person name="Ireland A."/>
            <person name="Larimer J."/>
            <person name="McCowan C."/>
            <person name="Murphy C."/>
            <person name="Pearson M."/>
            <person name="Poon T.W."/>
            <person name="Priest M."/>
            <person name="Roberts A."/>
            <person name="Saif S."/>
            <person name="Shea T."/>
            <person name="Sykes S."/>
            <person name="Wortman J."/>
            <person name="Nusbaum C."/>
            <person name="Birren B."/>
        </authorList>
    </citation>
    <scope>NUCLEOTIDE SEQUENCE [LARGE SCALE GENOMIC DNA]</scope>
    <source>
        <strain evidence="1 2">P1569</strain>
    </source>
</reference>
<gene>
    <name evidence="1" type="ORF">F443_23148</name>
</gene>
<dbReference type="Proteomes" id="UP000018721">
    <property type="component" value="Unassembled WGS sequence"/>
</dbReference>
<dbReference type="HOGENOM" id="CLU_3321184_0_0_1"/>
<comment type="caution">
    <text evidence="1">The sequence shown here is derived from an EMBL/GenBank/DDBJ whole genome shotgun (WGS) entry which is preliminary data.</text>
</comment>
<accession>V9DSU5</accession>
<organism evidence="1 2">
    <name type="scientific">Phytophthora nicotianae P1569</name>
    <dbReference type="NCBI Taxonomy" id="1317065"/>
    <lineage>
        <taxon>Eukaryota</taxon>
        <taxon>Sar</taxon>
        <taxon>Stramenopiles</taxon>
        <taxon>Oomycota</taxon>
        <taxon>Peronosporomycetes</taxon>
        <taxon>Peronosporales</taxon>
        <taxon>Peronosporaceae</taxon>
        <taxon>Phytophthora</taxon>
    </lineage>
</organism>
<name>V9DSU5_PHYNI</name>
<protein>
    <submittedName>
        <fullName evidence="1">Uncharacterized protein</fullName>
    </submittedName>
</protein>
<evidence type="ECO:0000313" key="1">
    <source>
        <dbReference type="EMBL" id="ETI29736.1"/>
    </source>
</evidence>
<keyword evidence="2" id="KW-1185">Reference proteome</keyword>
<dbReference type="EMBL" id="ANIZ01004873">
    <property type="protein sequence ID" value="ETI29736.1"/>
    <property type="molecule type" value="Genomic_DNA"/>
</dbReference>
<sequence length="39" mass="4489">MYSMKLRSHQNQCSIVNFEVQASSMRTTSEFNSSGNTMR</sequence>
<evidence type="ECO:0000313" key="2">
    <source>
        <dbReference type="Proteomes" id="UP000018721"/>
    </source>
</evidence>
<proteinExistence type="predicted"/>
<dbReference type="AlphaFoldDB" id="V9DSU5"/>